<dbReference type="InterPro" id="IPR037140">
    <property type="entry name" value="VHL_beta_dom_sf"/>
</dbReference>
<dbReference type="CDD" id="cd05468">
    <property type="entry name" value="pVHL"/>
    <property type="match status" value="1"/>
</dbReference>
<evidence type="ECO:0000256" key="1">
    <source>
        <dbReference type="ARBA" id="ARBA00010057"/>
    </source>
</evidence>
<organism evidence="5 6">
    <name type="scientific">Bradyrhizobium jicamae</name>
    <dbReference type="NCBI Taxonomy" id="280332"/>
    <lineage>
        <taxon>Bacteria</taxon>
        <taxon>Pseudomonadati</taxon>
        <taxon>Pseudomonadota</taxon>
        <taxon>Alphaproteobacteria</taxon>
        <taxon>Hyphomicrobiales</taxon>
        <taxon>Nitrobacteraceae</taxon>
        <taxon>Bradyrhizobium</taxon>
    </lineage>
</organism>
<dbReference type="InterPro" id="IPR036208">
    <property type="entry name" value="VHL_sf"/>
</dbReference>
<sequence length="1276" mass="137400">MTILWGVLAPLTAAAQNAGSDTPKNPADFRELVLARANPDSLATDYGGAWSNIYQYLIPARFIDRHLYEEALLKLASTDGHGCEAAKERQAILACEANIAADVALSLTAFAENVLFRRDAVAFAESITATDPGRLIDTLLNLAHDEWTHGLITEAEAAVHRAAAIIVDRPESANHERRMRLAVLKALLADAHLDDGSALAALSEAINAALSKGTRSAEADPRGHLSDLVTLHLRGRFCPNCGRPVAEPVKRWLTAACQNPGPVEMLQILAASRGTFSAAEMQACARRYIQNAAKEIAAMGGQIPARADDVGKARLWALSRAIDSLFEQPKILKFLREADPRRQAAMPMKEVFDAVVNDDYGQHGEELAIARVFEQGSWHYENGGLHNAARITLEYLVQYQKRITEQQQIVNPRTIRQARVIVSALARLAALQLAAGDRAAAARSLDDASAIAQAKLREEWDGGGERAILAMRDLSDALRLIAQTRHELIAPARFAENAAGGDALFRAMQAAITGETALTLEIAQQRRVLSTPRLAGLKREHKRAASEASRMAEFEKAYAAFNYDQTLTRVRREAEARRDQVAAELGELPGPPAQTAAEIEPVALADARSHLAKNEALVLLRVGNHSLDGFLLDRDGRTLVWRSPVRQDELEALVRSLRTGADMVDGKAPKFPVADAARLHEIIFGPIKARLGAYRKLIMLGDGPLQSLPYGILLTGAPANPPNSAQEFRAAALPWLVRTHAIALVPSVRNLVAQRSGADASRASRPFLGVGNPQLASMGADQRNIDMKSVFGGSKGGLADVAVLRNLASLPETEDELRYIAKVLNADPEDIIVGPAANETALKALPLTNYRIITFATHGALAGEVAGTSEPGLVLTPPPLATAEDDGFLGLSEIASLKLDADLIILSACNTGTSDGRPRAESLSGLARGFFNAGARGLLVTHWTIPSESAVKTTTGLVAARARDPGMDWADALREATLAIIDREGPPDWAHPSYWGAYVAVGVRPAASADAQQTNERSQTTEPRAAPTSERSKAATAAQDFPDAVLAAAQSLTADCRAIDQPANSPAQFVRSVRFAGGTAYVIDTQHLGCMAYCGTAGCVIEIWAHIDGAWKNTFSENVRSWRLTEHADQPALHLALHGSACGRIGAETCRKTLTYRDGGWRQARSEAMKQATIGETSPTLPPTDAGEYPCSAEPALKSVRADTSVNITFQNRSKGPISTYWLDYSGRRILYQRLAGGASYTQQTFVTHPWVLVDDRGRCRKIIMPGAALRIVTNP</sequence>
<evidence type="ECO:0000259" key="4">
    <source>
        <dbReference type="Pfam" id="PF12770"/>
    </source>
</evidence>
<dbReference type="STRING" id="280332.CQ12_28005"/>
<comment type="similarity">
    <text evidence="1">Belongs to the VHL family.</text>
</comment>
<comment type="caution">
    <text evidence="5">The sequence shown here is derived from an EMBL/GenBank/DDBJ whole genome shotgun (WGS) entry which is preliminary data.</text>
</comment>
<dbReference type="AlphaFoldDB" id="A0A0R3LSX4"/>
<dbReference type="InterPro" id="IPR024983">
    <property type="entry name" value="CHAT_dom"/>
</dbReference>
<feature type="domain" description="CHAT" evidence="4">
    <location>
        <begin position="675"/>
        <end position="1002"/>
    </location>
</feature>
<dbReference type="EMBL" id="LLXZ01000062">
    <property type="protein sequence ID" value="KRR10126.1"/>
    <property type="molecule type" value="Genomic_DNA"/>
</dbReference>
<evidence type="ECO:0008006" key="7">
    <source>
        <dbReference type="Google" id="ProtNLM"/>
    </source>
</evidence>
<feature type="region of interest" description="Disordered" evidence="2">
    <location>
        <begin position="1008"/>
        <end position="1037"/>
    </location>
</feature>
<protein>
    <recommendedName>
        <fullName evidence="7">von Hippel-Lindau disease tumour suppressor beta domain-containing protein</fullName>
    </recommendedName>
</protein>
<keyword evidence="6" id="KW-1185">Reference proteome</keyword>
<proteinExistence type="inferred from homology"/>
<feature type="domain" description="von Hippel-Lindau disease tumour suppressor beta" evidence="3">
    <location>
        <begin position="1198"/>
        <end position="1255"/>
    </location>
</feature>
<evidence type="ECO:0000256" key="2">
    <source>
        <dbReference type="SAM" id="MobiDB-lite"/>
    </source>
</evidence>
<gene>
    <name evidence="5" type="ORF">CQ12_28005</name>
</gene>
<reference evidence="5 6" key="1">
    <citation type="submission" date="2014-03" db="EMBL/GenBank/DDBJ databases">
        <title>Bradyrhizobium valentinum sp. nov., isolated from effective nodules of Lupinus mariae-josephae, a lupine endemic of basic-lime soils in Eastern Spain.</title>
        <authorList>
            <person name="Duran D."/>
            <person name="Rey L."/>
            <person name="Navarro A."/>
            <person name="Busquets A."/>
            <person name="Imperial J."/>
            <person name="Ruiz-Argueso T."/>
        </authorList>
    </citation>
    <scope>NUCLEOTIDE SEQUENCE [LARGE SCALE GENOMIC DNA]</scope>
    <source>
        <strain evidence="5 6">PAC68</strain>
    </source>
</reference>
<evidence type="ECO:0000313" key="5">
    <source>
        <dbReference type="EMBL" id="KRR10126.1"/>
    </source>
</evidence>
<dbReference type="Pfam" id="PF12770">
    <property type="entry name" value="CHAT"/>
    <property type="match status" value="1"/>
</dbReference>
<dbReference type="Proteomes" id="UP000050863">
    <property type="component" value="Unassembled WGS sequence"/>
</dbReference>
<name>A0A0R3LSX4_9BRAD</name>
<evidence type="ECO:0000259" key="3">
    <source>
        <dbReference type="Pfam" id="PF01847"/>
    </source>
</evidence>
<dbReference type="Pfam" id="PF01847">
    <property type="entry name" value="VHL"/>
    <property type="match status" value="1"/>
</dbReference>
<feature type="compositionally biased region" description="Polar residues" evidence="2">
    <location>
        <begin position="1010"/>
        <end position="1022"/>
    </location>
</feature>
<accession>A0A0R3LSX4</accession>
<evidence type="ECO:0000313" key="6">
    <source>
        <dbReference type="Proteomes" id="UP000050863"/>
    </source>
</evidence>
<dbReference type="InterPro" id="IPR022772">
    <property type="entry name" value="VHL_tumour_suppress_b/a_dom"/>
</dbReference>
<dbReference type="Gene3D" id="2.60.40.780">
    <property type="entry name" value="von Hippel-Lindau disease tumour suppressor, beta domain"/>
    <property type="match status" value="1"/>
</dbReference>
<dbReference type="InterPro" id="IPR024053">
    <property type="entry name" value="VHL_beta_dom"/>
</dbReference>
<dbReference type="SUPFAM" id="SSF49468">
    <property type="entry name" value="VHL"/>
    <property type="match status" value="1"/>
</dbReference>